<dbReference type="Pfam" id="PF22099">
    <property type="entry name" value="MRS2-like"/>
    <property type="match status" value="1"/>
</dbReference>
<dbReference type="Gene3D" id="2.40.128.330">
    <property type="match status" value="1"/>
</dbReference>
<keyword evidence="8 12" id="KW-1133">Transmembrane helix</keyword>
<dbReference type="GO" id="GO:0005743">
    <property type="term" value="C:mitochondrial inner membrane"/>
    <property type="evidence" value="ECO:0007669"/>
    <property type="project" value="UniProtKB-SubCell"/>
</dbReference>
<evidence type="ECO:0000256" key="5">
    <source>
        <dbReference type="ARBA" id="ARBA00022792"/>
    </source>
</evidence>
<organism evidence="13 14">
    <name type="scientific">Mycoemilia scoparia</name>
    <dbReference type="NCBI Taxonomy" id="417184"/>
    <lineage>
        <taxon>Eukaryota</taxon>
        <taxon>Fungi</taxon>
        <taxon>Fungi incertae sedis</taxon>
        <taxon>Zoopagomycota</taxon>
        <taxon>Kickxellomycotina</taxon>
        <taxon>Kickxellomycetes</taxon>
        <taxon>Kickxellales</taxon>
        <taxon>Kickxellaceae</taxon>
        <taxon>Mycoemilia</taxon>
    </lineage>
</organism>
<accession>A0A9W7ZWP1</accession>
<keyword evidence="10" id="KW-0496">Mitochondrion</keyword>
<evidence type="ECO:0000256" key="3">
    <source>
        <dbReference type="ARBA" id="ARBA00022448"/>
    </source>
</evidence>
<protein>
    <recommendedName>
        <fullName evidence="12">Magnesium transporter</fullName>
    </recommendedName>
</protein>
<dbReference type="InterPro" id="IPR039204">
    <property type="entry name" value="MRS2-like"/>
</dbReference>
<evidence type="ECO:0000256" key="12">
    <source>
        <dbReference type="RuleBase" id="RU366042"/>
    </source>
</evidence>
<keyword evidence="5 12" id="KW-0999">Mitochondrion inner membrane</keyword>
<dbReference type="InterPro" id="IPR045863">
    <property type="entry name" value="CorA_TM1_TM2"/>
</dbReference>
<dbReference type="FunFam" id="2.40.128.330:FF:000002">
    <property type="entry name" value="Inner membrane magnesium transporter mrs2"/>
    <property type="match status" value="1"/>
</dbReference>
<evidence type="ECO:0000256" key="4">
    <source>
        <dbReference type="ARBA" id="ARBA00022692"/>
    </source>
</evidence>
<evidence type="ECO:0000256" key="9">
    <source>
        <dbReference type="ARBA" id="ARBA00023065"/>
    </source>
</evidence>
<comment type="subcellular location">
    <subcellularLocation>
        <location evidence="1 12">Mitochondrion inner membrane</location>
        <topology evidence="1 12">Multi-pass membrane protein</topology>
    </subcellularLocation>
</comment>
<sequence length="373" mass="42313">MNLKTDPVAKQELPRDNRSIIDYAFKNDPLFKPLESKAKHEKVYQHNHGGITLRCTEFNSVGDITVRAGEFSKIELCNEHGLQPRDLRRLDSHFVNQMPGILVRQKAILVNLLHIKAIIESDKLILFDAITMANDYDHGVLVRELQERLKEGAGKKSTGLPFEFRALESVLISVVERLQSDEEVLLNLVQNLLAYLEESVDRTKLRELLQYSKRLSRFEQRAGNIRDALEELLDNDEDLEDMYLSAKLSNEACETNDHEEIELLLETYLMRVEEVVNHIESVASHVRTTEDVVNIILDAQRNSLLLLEIKLTIFTLSLSAGTFITSIFGMNLLNTYEGNPYGFTIVTGAAGALGAILGVLGIRKMRSVLRRLK</sequence>
<dbReference type="AlphaFoldDB" id="A0A9W7ZWP1"/>
<dbReference type="PANTHER" id="PTHR13890">
    <property type="entry name" value="RNA SPLICING PROTEIN MRS2, MITOCHONDRIAL"/>
    <property type="match status" value="1"/>
</dbReference>
<dbReference type="OrthoDB" id="10251508at2759"/>
<dbReference type="GO" id="GO:0045016">
    <property type="term" value="P:mitochondrial magnesium ion transmembrane transport"/>
    <property type="evidence" value="ECO:0007669"/>
    <property type="project" value="TreeGrafter"/>
</dbReference>
<keyword evidence="11 12" id="KW-0472">Membrane</keyword>
<dbReference type="Gene3D" id="1.20.58.340">
    <property type="entry name" value="Magnesium transport protein CorA, transmembrane region"/>
    <property type="match status" value="2"/>
</dbReference>
<name>A0A9W7ZWP1_9FUNG</name>
<proteinExistence type="inferred from homology"/>
<gene>
    <name evidence="13" type="primary">MRS2</name>
    <name evidence="13" type="ORF">H4219_002764</name>
</gene>
<feature type="transmembrane region" description="Helical" evidence="12">
    <location>
        <begin position="341"/>
        <end position="362"/>
    </location>
</feature>
<keyword evidence="6 12" id="KW-0460">Magnesium</keyword>
<evidence type="ECO:0000256" key="7">
    <source>
        <dbReference type="ARBA" id="ARBA00022946"/>
    </source>
</evidence>
<evidence type="ECO:0000256" key="10">
    <source>
        <dbReference type="ARBA" id="ARBA00023128"/>
    </source>
</evidence>
<keyword evidence="14" id="KW-1185">Reference proteome</keyword>
<evidence type="ECO:0000313" key="14">
    <source>
        <dbReference type="Proteomes" id="UP001150538"/>
    </source>
</evidence>
<evidence type="ECO:0000256" key="8">
    <source>
        <dbReference type="ARBA" id="ARBA00022989"/>
    </source>
</evidence>
<reference evidence="13" key="1">
    <citation type="submission" date="2022-07" db="EMBL/GenBank/DDBJ databases">
        <title>Phylogenomic reconstructions and comparative analyses of Kickxellomycotina fungi.</title>
        <authorList>
            <person name="Reynolds N.K."/>
            <person name="Stajich J.E."/>
            <person name="Barry K."/>
            <person name="Grigoriev I.V."/>
            <person name="Crous P."/>
            <person name="Smith M.E."/>
        </authorList>
    </citation>
    <scope>NUCLEOTIDE SEQUENCE</scope>
    <source>
        <strain evidence="13">NBRC 100468</strain>
    </source>
</reference>
<evidence type="ECO:0000256" key="6">
    <source>
        <dbReference type="ARBA" id="ARBA00022842"/>
    </source>
</evidence>
<keyword evidence="4 12" id="KW-0812">Transmembrane</keyword>
<keyword evidence="9 12" id="KW-0406">Ion transport</keyword>
<dbReference type="CDD" id="cd12823">
    <property type="entry name" value="Mrs2_Mfm1p-like"/>
    <property type="match status" value="1"/>
</dbReference>
<keyword evidence="3 12" id="KW-0813">Transport</keyword>
<evidence type="ECO:0000313" key="13">
    <source>
        <dbReference type="EMBL" id="KAJ1918207.1"/>
    </source>
</evidence>
<evidence type="ECO:0000256" key="11">
    <source>
        <dbReference type="ARBA" id="ARBA00023136"/>
    </source>
</evidence>
<evidence type="ECO:0000256" key="2">
    <source>
        <dbReference type="ARBA" id="ARBA00009765"/>
    </source>
</evidence>
<keyword evidence="7" id="KW-0809">Transit peptide</keyword>
<feature type="transmembrane region" description="Helical" evidence="12">
    <location>
        <begin position="311"/>
        <end position="329"/>
    </location>
</feature>
<comment type="similarity">
    <text evidence="2 12">Belongs to the CorA metal ion transporter (MIT) (TC 1.A.35) family.</text>
</comment>
<dbReference type="Proteomes" id="UP001150538">
    <property type="component" value="Unassembled WGS sequence"/>
</dbReference>
<evidence type="ECO:0000256" key="1">
    <source>
        <dbReference type="ARBA" id="ARBA00004448"/>
    </source>
</evidence>
<dbReference type="EMBL" id="JANBPU010000051">
    <property type="protein sequence ID" value="KAJ1918207.1"/>
    <property type="molecule type" value="Genomic_DNA"/>
</dbReference>
<dbReference type="GO" id="GO:0015095">
    <property type="term" value="F:magnesium ion transmembrane transporter activity"/>
    <property type="evidence" value="ECO:0007669"/>
    <property type="project" value="TreeGrafter"/>
</dbReference>
<comment type="caution">
    <text evidence="13">The sequence shown here is derived from an EMBL/GenBank/DDBJ whole genome shotgun (WGS) entry which is preliminary data.</text>
</comment>
<dbReference type="PANTHER" id="PTHR13890:SF0">
    <property type="entry name" value="MAGNESIUM TRANSPORTER MRS2 HOMOLOG, MITOCHONDRIAL"/>
    <property type="match status" value="1"/>
</dbReference>
<dbReference type="SUPFAM" id="SSF144083">
    <property type="entry name" value="Magnesium transport protein CorA, transmembrane region"/>
    <property type="match status" value="1"/>
</dbReference>